<dbReference type="PROSITE" id="PS50109">
    <property type="entry name" value="HIS_KIN"/>
    <property type="match status" value="1"/>
</dbReference>
<evidence type="ECO:0000256" key="4">
    <source>
        <dbReference type="ARBA" id="ARBA00022543"/>
    </source>
</evidence>
<dbReference type="Proteomes" id="UP000006844">
    <property type="component" value="Chromosome"/>
</dbReference>
<evidence type="ECO:0000256" key="6">
    <source>
        <dbReference type="ARBA" id="ARBA00022606"/>
    </source>
</evidence>
<dbReference type="GO" id="GO:0000155">
    <property type="term" value="F:phosphorelay sensor kinase activity"/>
    <property type="evidence" value="ECO:0007669"/>
    <property type="project" value="InterPro"/>
</dbReference>
<protein>
    <recommendedName>
        <fullName evidence="3">histidine kinase</fullName>
        <ecNumber evidence="3">2.7.13.3</ecNumber>
    </recommendedName>
</protein>
<accession>E8V8N7</accession>
<evidence type="ECO:0000256" key="3">
    <source>
        <dbReference type="ARBA" id="ARBA00012438"/>
    </source>
</evidence>
<dbReference type="OrthoDB" id="9766459at2"/>
<dbReference type="InterPro" id="IPR013656">
    <property type="entry name" value="PAS_4"/>
</dbReference>
<name>E8V8N7_TERSS</name>
<evidence type="ECO:0000313" key="19">
    <source>
        <dbReference type="Proteomes" id="UP000006844"/>
    </source>
</evidence>
<dbReference type="SUPFAM" id="SSF55781">
    <property type="entry name" value="GAF domain-like"/>
    <property type="match status" value="2"/>
</dbReference>
<dbReference type="PROSITE" id="PS50046">
    <property type="entry name" value="PHYTOCHROME_2"/>
    <property type="match status" value="1"/>
</dbReference>
<evidence type="ECO:0000256" key="7">
    <source>
        <dbReference type="ARBA" id="ARBA00022679"/>
    </source>
</evidence>
<evidence type="ECO:0000256" key="9">
    <source>
        <dbReference type="ARBA" id="ARBA00022777"/>
    </source>
</evidence>
<dbReference type="Gene3D" id="3.30.450.20">
    <property type="entry name" value="PAS domain"/>
    <property type="match status" value="2"/>
</dbReference>
<dbReference type="InterPro" id="IPR000700">
    <property type="entry name" value="PAS-assoc_C"/>
</dbReference>
<dbReference type="eggNOG" id="COG4191">
    <property type="taxonomic scope" value="Bacteria"/>
</dbReference>
<gene>
    <name evidence="18" type="ordered locus">AciPR4_3320</name>
</gene>
<evidence type="ECO:0000256" key="10">
    <source>
        <dbReference type="ARBA" id="ARBA00022840"/>
    </source>
</evidence>
<dbReference type="Gene3D" id="3.30.450.40">
    <property type="match status" value="1"/>
</dbReference>
<keyword evidence="7" id="KW-0808">Transferase</keyword>
<dbReference type="Pfam" id="PF01590">
    <property type="entry name" value="GAF"/>
    <property type="match status" value="1"/>
</dbReference>
<evidence type="ECO:0000256" key="8">
    <source>
        <dbReference type="ARBA" id="ARBA00022741"/>
    </source>
</evidence>
<dbReference type="PROSITE" id="PS50113">
    <property type="entry name" value="PAC"/>
    <property type="match status" value="1"/>
</dbReference>
<organism evidence="18 19">
    <name type="scientific">Terriglobus saanensis (strain ATCC BAA-1853 / DSM 23119 / SP1PR4)</name>
    <dbReference type="NCBI Taxonomy" id="401053"/>
    <lineage>
        <taxon>Bacteria</taxon>
        <taxon>Pseudomonadati</taxon>
        <taxon>Acidobacteriota</taxon>
        <taxon>Terriglobia</taxon>
        <taxon>Terriglobales</taxon>
        <taxon>Acidobacteriaceae</taxon>
        <taxon>Terriglobus</taxon>
    </lineage>
</organism>
<dbReference type="GO" id="GO:0009881">
    <property type="term" value="F:photoreceptor activity"/>
    <property type="evidence" value="ECO:0007669"/>
    <property type="project" value="UniProtKB-KW"/>
</dbReference>
<dbReference type="InterPro" id="IPR013654">
    <property type="entry name" value="PAS_2"/>
</dbReference>
<proteinExistence type="inferred from homology"/>
<dbReference type="CDD" id="cd00130">
    <property type="entry name" value="PAS"/>
    <property type="match status" value="1"/>
</dbReference>
<keyword evidence="6" id="KW-0716">Sensory transduction</keyword>
<dbReference type="EMBL" id="CP002467">
    <property type="protein sequence ID" value="ADV84074.1"/>
    <property type="molecule type" value="Genomic_DNA"/>
</dbReference>
<dbReference type="Gene3D" id="3.30.450.270">
    <property type="match status" value="1"/>
</dbReference>
<feature type="domain" description="Histidine kinase" evidence="15">
    <location>
        <begin position="649"/>
        <end position="856"/>
    </location>
</feature>
<dbReference type="SUPFAM" id="SSF55874">
    <property type="entry name" value="ATPase domain of HSP90 chaperone/DNA topoisomerase II/histidine kinase"/>
    <property type="match status" value="1"/>
</dbReference>
<keyword evidence="10" id="KW-0067">ATP-binding</keyword>
<dbReference type="InterPro" id="IPR003661">
    <property type="entry name" value="HisK_dim/P_dom"/>
</dbReference>
<keyword evidence="12" id="KW-0902">Two-component regulatory system</keyword>
<dbReference type="InterPro" id="IPR013515">
    <property type="entry name" value="Phytochrome_cen-reg"/>
</dbReference>
<keyword evidence="9 18" id="KW-0418">Kinase</keyword>
<reference evidence="18 19" key="1">
    <citation type="journal article" date="2012" name="Stand. Genomic Sci.">
        <title>Complete genome sequence of Terriglobus saanensis type strain SP1PR4(T), an Acidobacteria from tundra soil.</title>
        <authorList>
            <person name="Rawat S.R."/>
            <person name="Mannisto M.K."/>
            <person name="Starovoytov V."/>
            <person name="Goodwin L."/>
            <person name="Nolan M."/>
            <person name="Hauser L."/>
            <person name="Land M."/>
            <person name="Davenport K.W."/>
            <person name="Woyke T."/>
            <person name="Haggblom M.M."/>
        </authorList>
    </citation>
    <scope>NUCLEOTIDE SEQUENCE</scope>
    <source>
        <strain evidence="19">ATCC BAA-1853 / DSM 23119 / SP1PR4</strain>
    </source>
</reference>
<dbReference type="EC" id="2.7.13.3" evidence="3"/>
<dbReference type="PANTHER" id="PTHR43065:SF10">
    <property type="entry name" value="PEROXIDE STRESS-ACTIVATED HISTIDINE KINASE MAK3"/>
    <property type="match status" value="1"/>
</dbReference>
<dbReference type="InterPro" id="IPR005467">
    <property type="entry name" value="His_kinase_dom"/>
</dbReference>
<dbReference type="PANTHER" id="PTHR43065">
    <property type="entry name" value="SENSOR HISTIDINE KINASE"/>
    <property type="match status" value="1"/>
</dbReference>
<evidence type="ECO:0000259" key="14">
    <source>
        <dbReference type="PROSITE" id="PS50046"/>
    </source>
</evidence>
<dbReference type="PROSITE" id="PS50112">
    <property type="entry name" value="PAS"/>
    <property type="match status" value="1"/>
</dbReference>
<dbReference type="HOGENOM" id="CLU_000445_50_1_0"/>
<dbReference type="Pfam" id="PF08448">
    <property type="entry name" value="PAS_4"/>
    <property type="match status" value="1"/>
</dbReference>
<dbReference type="SUPFAM" id="SSF47384">
    <property type="entry name" value="Homodimeric domain of signal transducing histidine kinase"/>
    <property type="match status" value="1"/>
</dbReference>
<comment type="catalytic activity">
    <reaction evidence="1">
        <text>ATP + protein L-histidine = ADP + protein N-phospho-L-histidine.</text>
        <dbReference type="EC" id="2.7.13.3"/>
    </reaction>
</comment>
<evidence type="ECO:0000256" key="13">
    <source>
        <dbReference type="ARBA" id="ARBA00023170"/>
    </source>
</evidence>
<dbReference type="SMART" id="SM00388">
    <property type="entry name" value="HisKA"/>
    <property type="match status" value="1"/>
</dbReference>
<evidence type="ECO:0000313" key="18">
    <source>
        <dbReference type="EMBL" id="ADV84074.1"/>
    </source>
</evidence>
<keyword evidence="19" id="KW-1185">Reference proteome</keyword>
<dbReference type="KEGG" id="tsa:AciPR4_3320"/>
<dbReference type="InterPro" id="IPR029016">
    <property type="entry name" value="GAF-like_dom_sf"/>
</dbReference>
<evidence type="ECO:0000256" key="12">
    <source>
        <dbReference type="ARBA" id="ARBA00023012"/>
    </source>
</evidence>
<dbReference type="InterPro" id="IPR003594">
    <property type="entry name" value="HATPase_dom"/>
</dbReference>
<dbReference type="STRING" id="401053.AciPR4_3320"/>
<dbReference type="InterPro" id="IPR004358">
    <property type="entry name" value="Sig_transdc_His_kin-like_C"/>
</dbReference>
<dbReference type="Pfam" id="PF02518">
    <property type="entry name" value="HATPase_c"/>
    <property type="match status" value="1"/>
</dbReference>
<feature type="domain" description="PAC" evidence="17">
    <location>
        <begin position="583"/>
        <end position="636"/>
    </location>
</feature>
<dbReference type="Pfam" id="PF00360">
    <property type="entry name" value="PHY"/>
    <property type="match status" value="1"/>
</dbReference>
<feature type="domain" description="PAS" evidence="16">
    <location>
        <begin position="513"/>
        <end position="542"/>
    </location>
</feature>
<dbReference type="PRINTS" id="PR00344">
    <property type="entry name" value="BCTRLSENSOR"/>
</dbReference>
<dbReference type="SUPFAM" id="SSF55785">
    <property type="entry name" value="PYP-like sensor domain (PAS domain)"/>
    <property type="match status" value="2"/>
</dbReference>
<evidence type="ECO:0000256" key="1">
    <source>
        <dbReference type="ARBA" id="ARBA00000085"/>
    </source>
</evidence>
<dbReference type="InterPro" id="IPR036097">
    <property type="entry name" value="HisK_dim/P_sf"/>
</dbReference>
<dbReference type="Gene3D" id="1.10.287.130">
    <property type="match status" value="1"/>
</dbReference>
<evidence type="ECO:0000256" key="11">
    <source>
        <dbReference type="ARBA" id="ARBA00022991"/>
    </source>
</evidence>
<evidence type="ECO:0000256" key="5">
    <source>
        <dbReference type="ARBA" id="ARBA00022553"/>
    </source>
</evidence>
<keyword evidence="4" id="KW-0600">Photoreceptor protein</keyword>
<dbReference type="GO" id="GO:0006355">
    <property type="term" value="P:regulation of DNA-templated transcription"/>
    <property type="evidence" value="ECO:0007669"/>
    <property type="project" value="InterPro"/>
</dbReference>
<dbReference type="InterPro" id="IPR016132">
    <property type="entry name" value="Phyto_chromo_attachment"/>
</dbReference>
<evidence type="ECO:0000259" key="16">
    <source>
        <dbReference type="PROSITE" id="PS50112"/>
    </source>
</evidence>
<sequence>MSRYQPPKETDLNQRLEVCEDEPIRVPGSVQRHGFLLGLDAKAEYVAVASENAEEFLRVPLKLILGARLESLFDREVMAAVTMMLMTPRTEEIQTYLGAFQIGDELCSVITHKVDERYILEFEKQDSLVGAARMNAIITNFVGLLSKLRTKEDMCRALTRQMKELTGYDRVLLYSFDDVGHGTVLSEENNGRLPSYLGLRFPASDIPRQARELYILNTTRIIPDANYVPSPLVGMAGTEARQMDLSLSVLRSVSPVHLQYMHNMGTASSMSVSIVCEGKLWGLLSGHHATSLSVPYLLRSACDMLSKLAATQIISFDTAEKLERRSYLHAVQRKILTQVASGKNFLESLGSHVGSLRDVTNAQGAVLAVDGTCVADGTVPDAASLVKIVEWLDNQPETLLFTSKLSEQLPWADEMREAASGMIAARISDVNSRYVLWFRPEVVKMVVWAGEPAMKDSTSPDTLHPRGSFASWKEIVRGQSEPWLEPEIESARDFRAAKVTIGLRRAEQAAELNEARFEQLTQTLPSIVFAMDDTGNLTYVNQRWHEAGLQPTGCWFDHGNVIDEDRARCGHAWDECMRLGIEFKEELRLRSDPAGVERWYLVHIVPFVTRHEGRGGWVGSCTDLTERREREAALRMTEKLALTGRMTSVIAHEINNPLESITNLMYLLRTEVSKVGPAADYIALAESELLRISGITKQTLRWNRETTGAPERSIVGALFSEVLRLFAGKIRNRQVKVTIRTGEEVSIYGTSGQLLQVIANLVSNAVDAANVGGNVWLSATETETGAVIEVEDDGIGINAKVQAQLFKPFFSTKGDLGNGLGLYISKEIAERHGGELSVESTVGAGTTFRFSLPAAPGV</sequence>
<dbReference type="InterPro" id="IPR003018">
    <property type="entry name" value="GAF"/>
</dbReference>
<dbReference type="GO" id="GO:0009584">
    <property type="term" value="P:detection of visible light"/>
    <property type="evidence" value="ECO:0007669"/>
    <property type="project" value="InterPro"/>
</dbReference>
<dbReference type="InterPro" id="IPR035965">
    <property type="entry name" value="PAS-like_dom_sf"/>
</dbReference>
<keyword evidence="5" id="KW-0597">Phosphoprotein</keyword>
<dbReference type="InterPro" id="IPR036890">
    <property type="entry name" value="HATPase_C_sf"/>
</dbReference>
<dbReference type="SMART" id="SM00387">
    <property type="entry name" value="HATPase_c"/>
    <property type="match status" value="1"/>
</dbReference>
<keyword evidence="11" id="KW-0157">Chromophore</keyword>
<evidence type="ECO:0000259" key="17">
    <source>
        <dbReference type="PROSITE" id="PS50113"/>
    </source>
</evidence>
<dbReference type="eggNOG" id="COG4251">
    <property type="taxonomic scope" value="Bacteria"/>
</dbReference>
<comment type="similarity">
    <text evidence="2">In the N-terminal section; belongs to the phytochrome family.</text>
</comment>
<dbReference type="Pfam" id="PF08446">
    <property type="entry name" value="PAS_2"/>
    <property type="match status" value="1"/>
</dbReference>
<dbReference type="Gene3D" id="3.30.565.10">
    <property type="entry name" value="Histidine kinase-like ATPase, C-terminal domain"/>
    <property type="match status" value="1"/>
</dbReference>
<keyword evidence="8" id="KW-0547">Nucleotide-binding</keyword>
<keyword evidence="13" id="KW-0675">Receptor</keyword>
<feature type="domain" description="Phytochrome chromophore attachment site" evidence="14">
    <location>
        <begin position="150"/>
        <end position="307"/>
    </location>
</feature>
<dbReference type="InterPro" id="IPR043150">
    <property type="entry name" value="Phytochrome_PHY_sf"/>
</dbReference>
<dbReference type="CDD" id="cd00075">
    <property type="entry name" value="HATPase"/>
    <property type="match status" value="1"/>
</dbReference>
<dbReference type="CDD" id="cd00082">
    <property type="entry name" value="HisKA"/>
    <property type="match status" value="1"/>
</dbReference>
<dbReference type="RefSeq" id="WP_013569805.1">
    <property type="nucleotide sequence ID" value="NC_014963.1"/>
</dbReference>
<dbReference type="InterPro" id="IPR000014">
    <property type="entry name" value="PAS"/>
</dbReference>
<evidence type="ECO:0000256" key="2">
    <source>
        <dbReference type="ARBA" id="ARBA00006402"/>
    </source>
</evidence>
<dbReference type="GO" id="GO:0005524">
    <property type="term" value="F:ATP binding"/>
    <property type="evidence" value="ECO:0007669"/>
    <property type="project" value="UniProtKB-KW"/>
</dbReference>
<dbReference type="AlphaFoldDB" id="E8V8N7"/>
<evidence type="ECO:0000259" key="15">
    <source>
        <dbReference type="PROSITE" id="PS50109"/>
    </source>
</evidence>